<feature type="transmembrane region" description="Helical" evidence="2">
    <location>
        <begin position="81"/>
        <end position="98"/>
    </location>
</feature>
<evidence type="ECO:0000259" key="3">
    <source>
        <dbReference type="PROSITE" id="PS50125"/>
    </source>
</evidence>
<dbReference type="SUPFAM" id="SSF55073">
    <property type="entry name" value="Nucleotide cyclase"/>
    <property type="match status" value="1"/>
</dbReference>
<dbReference type="CDD" id="cd07302">
    <property type="entry name" value="CHD"/>
    <property type="match status" value="1"/>
</dbReference>
<accession>A0ABR7ZUZ6</accession>
<feature type="transmembrane region" description="Helical" evidence="2">
    <location>
        <begin position="143"/>
        <end position="160"/>
    </location>
</feature>
<comment type="caution">
    <text evidence="4">The sequence shown here is derived from an EMBL/GenBank/DDBJ whole genome shotgun (WGS) entry which is preliminary data.</text>
</comment>
<dbReference type="PANTHER" id="PTHR43081:SF1">
    <property type="entry name" value="ADENYLATE CYCLASE, TERMINAL-DIFFERENTIATION SPECIFIC"/>
    <property type="match status" value="1"/>
</dbReference>
<gene>
    <name evidence="4" type="ORF">H6F41_03590</name>
</gene>
<name>A0ABR7ZUZ6_9CYAN</name>
<evidence type="ECO:0000313" key="4">
    <source>
        <dbReference type="EMBL" id="MBD2187228.1"/>
    </source>
</evidence>
<dbReference type="InterPro" id="IPR001054">
    <property type="entry name" value="A/G_cyclase"/>
</dbReference>
<evidence type="ECO:0000256" key="1">
    <source>
        <dbReference type="ARBA" id="ARBA00005381"/>
    </source>
</evidence>
<reference evidence="4 5" key="1">
    <citation type="journal article" date="2020" name="ISME J.">
        <title>Comparative genomics reveals insights into cyanobacterial evolution and habitat adaptation.</title>
        <authorList>
            <person name="Chen M.Y."/>
            <person name="Teng W.K."/>
            <person name="Zhao L."/>
            <person name="Hu C.X."/>
            <person name="Zhou Y.K."/>
            <person name="Han B.P."/>
            <person name="Song L.R."/>
            <person name="Shu W.S."/>
        </authorList>
    </citation>
    <scope>NUCLEOTIDE SEQUENCE [LARGE SCALE GENOMIC DNA]</scope>
    <source>
        <strain evidence="4 5">FACHB-723</strain>
    </source>
</reference>
<keyword evidence="5" id="KW-1185">Reference proteome</keyword>
<protein>
    <submittedName>
        <fullName evidence="4">Adenylate/guanylate cyclase domain-containing protein</fullName>
    </submittedName>
</protein>
<dbReference type="RefSeq" id="WP_190402116.1">
    <property type="nucleotide sequence ID" value="NZ_JACJQB010000004.1"/>
</dbReference>
<feature type="transmembrane region" description="Helical" evidence="2">
    <location>
        <begin position="180"/>
        <end position="198"/>
    </location>
</feature>
<organism evidence="4 5">
    <name type="scientific">Pseudanabaena mucicola FACHB-723</name>
    <dbReference type="NCBI Taxonomy" id="2692860"/>
    <lineage>
        <taxon>Bacteria</taxon>
        <taxon>Bacillati</taxon>
        <taxon>Cyanobacteriota</taxon>
        <taxon>Cyanophyceae</taxon>
        <taxon>Pseudanabaenales</taxon>
        <taxon>Pseudanabaenaceae</taxon>
        <taxon>Pseudanabaena</taxon>
    </lineage>
</organism>
<dbReference type="Proteomes" id="UP000642094">
    <property type="component" value="Unassembled WGS sequence"/>
</dbReference>
<dbReference type="PROSITE" id="PS50125">
    <property type="entry name" value="GUANYLATE_CYCLASE_2"/>
    <property type="match status" value="1"/>
</dbReference>
<dbReference type="Pfam" id="PF00211">
    <property type="entry name" value="Guanylate_cyc"/>
    <property type="match status" value="1"/>
</dbReference>
<keyword evidence="2" id="KW-0472">Membrane</keyword>
<dbReference type="InterPro" id="IPR050697">
    <property type="entry name" value="Adenylyl/Guanylyl_Cyclase_3/4"/>
</dbReference>
<dbReference type="PANTHER" id="PTHR43081">
    <property type="entry name" value="ADENYLATE CYCLASE, TERMINAL-DIFFERENTIATION SPECIFIC-RELATED"/>
    <property type="match status" value="1"/>
</dbReference>
<comment type="similarity">
    <text evidence="1">Belongs to the adenylyl cyclase class-3 family.</text>
</comment>
<keyword evidence="2" id="KW-1133">Transmembrane helix</keyword>
<evidence type="ECO:0000256" key="2">
    <source>
        <dbReference type="SAM" id="Phobius"/>
    </source>
</evidence>
<dbReference type="SMART" id="SM00044">
    <property type="entry name" value="CYCc"/>
    <property type="match status" value="1"/>
</dbReference>
<dbReference type="InterPro" id="IPR029787">
    <property type="entry name" value="Nucleotide_cyclase"/>
</dbReference>
<keyword evidence="2" id="KW-0812">Transmembrane</keyword>
<dbReference type="Gene3D" id="3.30.70.1230">
    <property type="entry name" value="Nucleotide cyclase"/>
    <property type="match status" value="1"/>
</dbReference>
<dbReference type="EMBL" id="JACJQB010000004">
    <property type="protein sequence ID" value="MBD2187228.1"/>
    <property type="molecule type" value="Genomic_DNA"/>
</dbReference>
<evidence type="ECO:0000313" key="5">
    <source>
        <dbReference type="Proteomes" id="UP000642094"/>
    </source>
</evidence>
<proteinExistence type="inferred from homology"/>
<sequence length="421" mass="46711">MSHYNQLSERDLIDTKIHGDRWAAFWGELFGNSGHFLILKSMSDITLHGMGNYLTDATEYLLIGVMLLQSWYLSRQSANRFFGNLIGVCCYTIIDLQLEGASFFSSPSHITFWTFSLLIASLQGMRDHWHKSLTNWILPLESIIRSLMVVAFYAVTSLKLGETVVTWNQISEFANKTTHLYLILSLTFIGSLLGFLSLQTAQQRDQLQKIAQTLRNLAEWGMGTHVVNTAVSNPKALNFQRCDRTILFMDIRKFTNWCEQTDPNLVATVLNDYYGEVEPIAAAYQPLRISFTADEIMAIYESPAQGLSAARAMQESAQKVLAPYALGVGCAIHSGSVIEGLFGSQDVRTYTAIGDVVNTAKRLEGTTPAGAITISEPVYVAITNSDLALQVHDAIACEPVLVKGKQDAIAIWRIFVGNQSS</sequence>
<feature type="domain" description="Guanylate cyclase" evidence="3">
    <location>
        <begin position="245"/>
        <end position="364"/>
    </location>
</feature>